<keyword evidence="3" id="KW-1185">Reference proteome</keyword>
<evidence type="ECO:0000256" key="1">
    <source>
        <dbReference type="SAM" id="MobiDB-lite"/>
    </source>
</evidence>
<organism evidence="2 3">
    <name type="scientific">Pseudoxanthobacter soli DSM 19599</name>
    <dbReference type="NCBI Taxonomy" id="1123029"/>
    <lineage>
        <taxon>Bacteria</taxon>
        <taxon>Pseudomonadati</taxon>
        <taxon>Pseudomonadota</taxon>
        <taxon>Alphaproteobacteria</taxon>
        <taxon>Hyphomicrobiales</taxon>
        <taxon>Segnochrobactraceae</taxon>
        <taxon>Pseudoxanthobacter</taxon>
    </lineage>
</organism>
<dbReference type="RefSeq" id="WP_073629781.1">
    <property type="nucleotide sequence ID" value="NZ_FRXO01000005.1"/>
</dbReference>
<evidence type="ECO:0000313" key="3">
    <source>
        <dbReference type="Proteomes" id="UP000186406"/>
    </source>
</evidence>
<dbReference type="EMBL" id="FRXO01000005">
    <property type="protein sequence ID" value="SHO66210.1"/>
    <property type="molecule type" value="Genomic_DNA"/>
</dbReference>
<gene>
    <name evidence="2" type="ORF">SAMN02745172_02865</name>
</gene>
<name>A0A1M7ZMT5_9HYPH</name>
<evidence type="ECO:0000313" key="2">
    <source>
        <dbReference type="EMBL" id="SHO66210.1"/>
    </source>
</evidence>
<reference evidence="2 3" key="1">
    <citation type="submission" date="2016-12" db="EMBL/GenBank/DDBJ databases">
        <authorList>
            <person name="Song W.-J."/>
            <person name="Kurnit D.M."/>
        </authorList>
    </citation>
    <scope>NUCLEOTIDE SEQUENCE [LARGE SCALE GENOMIC DNA]</scope>
    <source>
        <strain evidence="2 3">DSM 19599</strain>
    </source>
</reference>
<dbReference type="Proteomes" id="UP000186406">
    <property type="component" value="Unassembled WGS sequence"/>
</dbReference>
<feature type="region of interest" description="Disordered" evidence="1">
    <location>
        <begin position="112"/>
        <end position="140"/>
    </location>
</feature>
<protein>
    <submittedName>
        <fullName evidence="2">Uncharacterized protein</fullName>
    </submittedName>
</protein>
<sequence>MPPSRRCFRSDGAFRPAHPDTPHRPAGSPAPIPLGSRGAPVAERYDRQLMLPRLLPLMPREIADLSVAGRWHVVRLLVRALRRERRDGAAGRWTYDPNRHLGLRQALDAERRALATTRCGGLPPAPRRDGPGSLPPAPDR</sequence>
<dbReference type="AlphaFoldDB" id="A0A1M7ZMT5"/>
<accession>A0A1M7ZMT5</accession>
<proteinExistence type="predicted"/>
<feature type="region of interest" description="Disordered" evidence="1">
    <location>
        <begin position="1"/>
        <end position="39"/>
    </location>
</feature>